<evidence type="ECO:0000313" key="1">
    <source>
        <dbReference type="EMBL" id="KAK9504417.1"/>
    </source>
</evidence>
<gene>
    <name evidence="1" type="ORF">O3M35_010752</name>
</gene>
<dbReference type="Proteomes" id="UP001461498">
    <property type="component" value="Unassembled WGS sequence"/>
</dbReference>
<accession>A0AAW1D684</accession>
<comment type="caution">
    <text evidence="1">The sequence shown here is derived from an EMBL/GenBank/DDBJ whole genome shotgun (WGS) entry which is preliminary data.</text>
</comment>
<name>A0AAW1D684_9HEMI</name>
<dbReference type="EMBL" id="JAPXFL010000007">
    <property type="protein sequence ID" value="KAK9504417.1"/>
    <property type="molecule type" value="Genomic_DNA"/>
</dbReference>
<sequence>MKIKNSRPIRTLGSYLAVSVSKRTFHFLLGFHFRSVVLIYFLDYFSAAESDAKKTAVSERYSSMYIYRFWLFF</sequence>
<evidence type="ECO:0000313" key="2">
    <source>
        <dbReference type="Proteomes" id="UP001461498"/>
    </source>
</evidence>
<dbReference type="AlphaFoldDB" id="A0AAW1D684"/>
<keyword evidence="2" id="KW-1185">Reference proteome</keyword>
<proteinExistence type="predicted"/>
<protein>
    <submittedName>
        <fullName evidence="1">Uncharacterized protein</fullName>
    </submittedName>
</protein>
<organism evidence="1 2">
    <name type="scientific">Rhynocoris fuscipes</name>
    <dbReference type="NCBI Taxonomy" id="488301"/>
    <lineage>
        <taxon>Eukaryota</taxon>
        <taxon>Metazoa</taxon>
        <taxon>Ecdysozoa</taxon>
        <taxon>Arthropoda</taxon>
        <taxon>Hexapoda</taxon>
        <taxon>Insecta</taxon>
        <taxon>Pterygota</taxon>
        <taxon>Neoptera</taxon>
        <taxon>Paraneoptera</taxon>
        <taxon>Hemiptera</taxon>
        <taxon>Heteroptera</taxon>
        <taxon>Panheteroptera</taxon>
        <taxon>Cimicomorpha</taxon>
        <taxon>Reduviidae</taxon>
        <taxon>Harpactorinae</taxon>
        <taxon>Harpactorini</taxon>
        <taxon>Rhynocoris</taxon>
    </lineage>
</organism>
<reference evidence="1 2" key="1">
    <citation type="submission" date="2022-12" db="EMBL/GenBank/DDBJ databases">
        <title>Chromosome-level genome assembly of true bugs.</title>
        <authorList>
            <person name="Ma L."/>
            <person name="Li H."/>
        </authorList>
    </citation>
    <scope>NUCLEOTIDE SEQUENCE [LARGE SCALE GENOMIC DNA]</scope>
    <source>
        <strain evidence="1">Lab_2022b</strain>
    </source>
</reference>